<keyword evidence="2" id="KW-1185">Reference proteome</keyword>
<sequence>MAKERLAIARAAQGLVDSTFFLCASLLLIDCEAKMNVLIISGG</sequence>
<reference evidence="1 2" key="1">
    <citation type="submission" date="2013-09" db="EMBL/GenBank/DDBJ databases">
        <title>Corchorus capsularis genome sequencing.</title>
        <authorList>
            <person name="Alam M."/>
            <person name="Haque M.S."/>
            <person name="Islam M.S."/>
            <person name="Emdad E.M."/>
            <person name="Islam M.M."/>
            <person name="Ahmed B."/>
            <person name="Halim A."/>
            <person name="Hossen Q.M.M."/>
            <person name="Hossain M.Z."/>
            <person name="Ahmed R."/>
            <person name="Khan M.M."/>
            <person name="Islam R."/>
            <person name="Rashid M.M."/>
            <person name="Khan S.A."/>
            <person name="Rahman M.S."/>
            <person name="Alam M."/>
        </authorList>
    </citation>
    <scope>NUCLEOTIDE SEQUENCE [LARGE SCALE GENOMIC DNA]</scope>
    <source>
        <strain evidence="2">cv. CVL-1</strain>
        <tissue evidence="1">Whole seedling</tissue>
    </source>
</reference>
<evidence type="ECO:0000313" key="1">
    <source>
        <dbReference type="EMBL" id="OMP00916.1"/>
    </source>
</evidence>
<dbReference type="Gramene" id="OMP00916">
    <property type="protein sequence ID" value="OMP00916"/>
    <property type="gene ID" value="CCACVL1_03258"/>
</dbReference>
<organism evidence="1 2">
    <name type="scientific">Corchorus capsularis</name>
    <name type="common">Jute</name>
    <dbReference type="NCBI Taxonomy" id="210143"/>
    <lineage>
        <taxon>Eukaryota</taxon>
        <taxon>Viridiplantae</taxon>
        <taxon>Streptophyta</taxon>
        <taxon>Embryophyta</taxon>
        <taxon>Tracheophyta</taxon>
        <taxon>Spermatophyta</taxon>
        <taxon>Magnoliopsida</taxon>
        <taxon>eudicotyledons</taxon>
        <taxon>Gunneridae</taxon>
        <taxon>Pentapetalae</taxon>
        <taxon>rosids</taxon>
        <taxon>malvids</taxon>
        <taxon>Malvales</taxon>
        <taxon>Malvaceae</taxon>
        <taxon>Grewioideae</taxon>
        <taxon>Apeibeae</taxon>
        <taxon>Corchorus</taxon>
    </lineage>
</organism>
<accession>A0A1R3K1F8</accession>
<dbReference type="EMBL" id="AWWV01006568">
    <property type="protein sequence ID" value="OMP00916.1"/>
    <property type="molecule type" value="Genomic_DNA"/>
</dbReference>
<evidence type="ECO:0000313" key="2">
    <source>
        <dbReference type="Proteomes" id="UP000188268"/>
    </source>
</evidence>
<dbReference type="Proteomes" id="UP000188268">
    <property type="component" value="Unassembled WGS sequence"/>
</dbReference>
<protein>
    <submittedName>
        <fullName evidence="1">Uncharacterized protein</fullName>
    </submittedName>
</protein>
<proteinExistence type="predicted"/>
<gene>
    <name evidence="1" type="ORF">CCACVL1_03258</name>
</gene>
<name>A0A1R3K1F8_COCAP</name>
<dbReference type="AlphaFoldDB" id="A0A1R3K1F8"/>
<comment type="caution">
    <text evidence="1">The sequence shown here is derived from an EMBL/GenBank/DDBJ whole genome shotgun (WGS) entry which is preliminary data.</text>
</comment>